<evidence type="ECO:0000313" key="2">
    <source>
        <dbReference type="Proteomes" id="UP000001631"/>
    </source>
</evidence>
<dbReference type="AlphaFoldDB" id="C0NTD6"/>
<reference evidence="1" key="1">
    <citation type="submission" date="2009-02" db="EMBL/GenBank/DDBJ databases">
        <title>The Genome Sequence of Ajellomyces capsulatus strain G186AR.</title>
        <authorList>
            <consortium name="The Broad Institute Genome Sequencing Platform"/>
            <person name="Champion M."/>
            <person name="Cuomo C."/>
            <person name="Ma L.-J."/>
            <person name="Henn M.R."/>
            <person name="Sil A."/>
            <person name="Goldman B."/>
            <person name="Young S.K."/>
            <person name="Kodira C.D."/>
            <person name="Zeng Q."/>
            <person name="Koehrsen M."/>
            <person name="Alvarado L."/>
            <person name="Berlin A."/>
            <person name="Borenstein D."/>
            <person name="Chen Z."/>
            <person name="Engels R."/>
            <person name="Freedman E."/>
            <person name="Gellesch M."/>
            <person name="Goldberg J."/>
            <person name="Griggs A."/>
            <person name="Gujja S."/>
            <person name="Heiman D."/>
            <person name="Hepburn T."/>
            <person name="Howarth C."/>
            <person name="Jen D."/>
            <person name="Larson L."/>
            <person name="Lewis B."/>
            <person name="Mehta T."/>
            <person name="Park D."/>
            <person name="Pearson M."/>
            <person name="Roberts A."/>
            <person name="Saif S."/>
            <person name="Shea T."/>
            <person name="Shenoy N."/>
            <person name="Sisk P."/>
            <person name="Stolte C."/>
            <person name="Sykes S."/>
            <person name="Walk T."/>
            <person name="White J."/>
            <person name="Yandava C."/>
            <person name="Klein B."/>
            <person name="McEwen J.G."/>
            <person name="Puccia R."/>
            <person name="Goldman G.H."/>
            <person name="Felipe M.S."/>
            <person name="Nino-Vega G."/>
            <person name="San-Blas G."/>
            <person name="Taylor J."/>
            <person name="Mendoza L."/>
            <person name="Galagan J."/>
            <person name="Nusbaum C."/>
            <person name="Birren B."/>
        </authorList>
    </citation>
    <scope>NUCLEOTIDE SEQUENCE</scope>
    <source>
        <strain evidence="1">G186AR</strain>
    </source>
</reference>
<gene>
    <name evidence="1" type="ORF">HCBG_06416</name>
</gene>
<accession>C0NTD6</accession>
<dbReference type="RefSeq" id="XP_045285778.1">
    <property type="nucleotide sequence ID" value="XM_045433465.1"/>
</dbReference>
<dbReference type="GeneID" id="69039432"/>
<dbReference type="HOGENOM" id="CLU_2014617_0_0_1"/>
<dbReference type="EMBL" id="GG663371">
    <property type="protein sequence ID" value="EEH05297.1"/>
    <property type="molecule type" value="Genomic_DNA"/>
</dbReference>
<dbReference type="InParanoid" id="C0NTD6"/>
<keyword evidence="2" id="KW-1185">Reference proteome</keyword>
<protein>
    <submittedName>
        <fullName evidence="1">Uncharacterized protein</fullName>
    </submittedName>
</protein>
<proteinExistence type="predicted"/>
<name>C0NTD6_AJECG</name>
<sequence length="123" mass="13671">MVLEPCIGGQGGIATVKRFSAVVCGSVSSVVNPAKIREAALQVIRLANVPMRAAWMRDGFEHETCREHQFRPGEASRSHSHQFLFDYFKNSLARAVSCGQSIRLLKLDSRSSLDFCTNYVVRP</sequence>
<dbReference type="Proteomes" id="UP000001631">
    <property type="component" value="Unassembled WGS sequence"/>
</dbReference>
<evidence type="ECO:0000313" key="1">
    <source>
        <dbReference type="EMBL" id="EEH05297.1"/>
    </source>
</evidence>
<organism evidence="1 2">
    <name type="scientific">Ajellomyces capsulatus (strain G186AR / H82 / ATCC MYA-2454 / RMSCC 2432)</name>
    <name type="common">Darling's disease fungus</name>
    <name type="synonym">Histoplasma capsulatum</name>
    <dbReference type="NCBI Taxonomy" id="447093"/>
    <lineage>
        <taxon>Eukaryota</taxon>
        <taxon>Fungi</taxon>
        <taxon>Dikarya</taxon>
        <taxon>Ascomycota</taxon>
        <taxon>Pezizomycotina</taxon>
        <taxon>Eurotiomycetes</taxon>
        <taxon>Eurotiomycetidae</taxon>
        <taxon>Onygenales</taxon>
        <taxon>Ajellomycetaceae</taxon>
        <taxon>Histoplasma</taxon>
    </lineage>
</organism>